<name>A0ABR4Q4P8_9CEST</name>
<dbReference type="InterPro" id="IPR023214">
    <property type="entry name" value="HAD_sf"/>
</dbReference>
<dbReference type="EMBL" id="JAKROA010000011">
    <property type="protein sequence ID" value="KAL5104643.1"/>
    <property type="molecule type" value="Genomic_DNA"/>
</dbReference>
<dbReference type="SUPFAM" id="SSF56784">
    <property type="entry name" value="HAD-like"/>
    <property type="match status" value="1"/>
</dbReference>
<dbReference type="PANTHER" id="PTHR46191">
    <property type="match status" value="1"/>
</dbReference>
<sequence length="195" mass="21706">MESVLNAGGMKLSSPFSEAYVRRALTLSVTNEIYDWFTSAEAWDLVPGSIEGLSKLTDAGLKLAVLSNSDERTPVILKAVDLDKYFAFVVFSRSCAHMKPEAGIFKLVCSRFLGSKVHPESVLQSQMAQYGHVGDSETRDYWGALHAGCGRAFLLQRSNSESCFWAYQDNTPKQFQNLVPPRDRITCLAQISERL</sequence>
<proteinExistence type="predicted"/>
<accession>A0ABR4Q4P8</accession>
<dbReference type="InterPro" id="IPR036412">
    <property type="entry name" value="HAD-like_sf"/>
</dbReference>
<reference evidence="1 2" key="1">
    <citation type="journal article" date="2022" name="Front. Cell. Infect. Microbiol.">
        <title>The Genomes of Two Strains of Taenia crassiceps the Animal Model for the Study of Human Cysticercosis.</title>
        <authorList>
            <person name="Bobes R.J."/>
            <person name="Estrada K."/>
            <person name="Rios-Valencia D.G."/>
            <person name="Calderon-Gallegos A."/>
            <person name="de la Torre P."/>
            <person name="Carrero J.C."/>
            <person name="Sanchez-Flores A."/>
            <person name="Laclette J.P."/>
        </authorList>
    </citation>
    <scope>NUCLEOTIDE SEQUENCE [LARGE SCALE GENOMIC DNA]</scope>
    <source>
        <strain evidence="1">WFUcys</strain>
    </source>
</reference>
<dbReference type="Pfam" id="PF00702">
    <property type="entry name" value="Hydrolase"/>
    <property type="match status" value="1"/>
</dbReference>
<comment type="caution">
    <text evidence="1">The sequence shown here is derived from an EMBL/GenBank/DDBJ whole genome shotgun (WGS) entry which is preliminary data.</text>
</comment>
<gene>
    <name evidence="1" type="ORF">TcWFU_003099</name>
</gene>
<dbReference type="PANTHER" id="PTHR46191:SF2">
    <property type="entry name" value="HALOACID DEHALOGENASE-LIKE HYDROLASE DOMAIN-CONTAINING PROTEIN 3"/>
    <property type="match status" value="1"/>
</dbReference>
<keyword evidence="2" id="KW-1185">Reference proteome</keyword>
<evidence type="ECO:0000313" key="2">
    <source>
        <dbReference type="Proteomes" id="UP001651158"/>
    </source>
</evidence>
<dbReference type="InterPro" id="IPR051828">
    <property type="entry name" value="HAD-like_hydrolase_domain"/>
</dbReference>
<protein>
    <submittedName>
        <fullName evidence="1">Uncharacterized protein</fullName>
    </submittedName>
</protein>
<dbReference type="Gene3D" id="3.40.50.1000">
    <property type="entry name" value="HAD superfamily/HAD-like"/>
    <property type="match status" value="1"/>
</dbReference>
<dbReference type="Proteomes" id="UP001651158">
    <property type="component" value="Unassembled WGS sequence"/>
</dbReference>
<evidence type="ECO:0000313" key="1">
    <source>
        <dbReference type="EMBL" id="KAL5104643.1"/>
    </source>
</evidence>
<organism evidence="1 2">
    <name type="scientific">Taenia crassiceps</name>
    <dbReference type="NCBI Taxonomy" id="6207"/>
    <lineage>
        <taxon>Eukaryota</taxon>
        <taxon>Metazoa</taxon>
        <taxon>Spiralia</taxon>
        <taxon>Lophotrochozoa</taxon>
        <taxon>Platyhelminthes</taxon>
        <taxon>Cestoda</taxon>
        <taxon>Eucestoda</taxon>
        <taxon>Cyclophyllidea</taxon>
        <taxon>Taeniidae</taxon>
        <taxon>Taenia</taxon>
    </lineage>
</organism>